<sequence length="105" mass="12399">MHLFKSLDAVKTIIGQSQPKQQYSFISNDYAAEITLMHGSISLFLMQIIHKLRKILQNNLRQNFSLQAQILNKEKAIVSFFMMNWHISIFNLRFQNTRQILNLMN</sequence>
<evidence type="ECO:0000313" key="2">
    <source>
        <dbReference type="Proteomes" id="UP000689195"/>
    </source>
</evidence>
<gene>
    <name evidence="1" type="ORF">PPENT_87.1.T1380105</name>
</gene>
<comment type="caution">
    <text evidence="1">The sequence shown here is derived from an EMBL/GenBank/DDBJ whole genome shotgun (WGS) entry which is preliminary data.</text>
</comment>
<reference evidence="1" key="1">
    <citation type="submission" date="2021-01" db="EMBL/GenBank/DDBJ databases">
        <authorList>
            <consortium name="Genoscope - CEA"/>
            <person name="William W."/>
        </authorList>
    </citation>
    <scope>NUCLEOTIDE SEQUENCE</scope>
</reference>
<dbReference type="Proteomes" id="UP000689195">
    <property type="component" value="Unassembled WGS sequence"/>
</dbReference>
<dbReference type="AlphaFoldDB" id="A0A8S1XUC8"/>
<evidence type="ECO:0000313" key="1">
    <source>
        <dbReference type="EMBL" id="CAD8204810.1"/>
    </source>
</evidence>
<name>A0A8S1XUC8_9CILI</name>
<accession>A0A8S1XUC8</accession>
<protein>
    <submittedName>
        <fullName evidence="1">Uncharacterized protein</fullName>
    </submittedName>
</protein>
<dbReference type="EMBL" id="CAJJDO010000138">
    <property type="protein sequence ID" value="CAD8204810.1"/>
    <property type="molecule type" value="Genomic_DNA"/>
</dbReference>
<organism evidence="1 2">
    <name type="scientific">Paramecium pentaurelia</name>
    <dbReference type="NCBI Taxonomy" id="43138"/>
    <lineage>
        <taxon>Eukaryota</taxon>
        <taxon>Sar</taxon>
        <taxon>Alveolata</taxon>
        <taxon>Ciliophora</taxon>
        <taxon>Intramacronucleata</taxon>
        <taxon>Oligohymenophorea</taxon>
        <taxon>Peniculida</taxon>
        <taxon>Parameciidae</taxon>
        <taxon>Paramecium</taxon>
    </lineage>
</organism>
<proteinExistence type="predicted"/>
<keyword evidence="2" id="KW-1185">Reference proteome</keyword>